<dbReference type="InterPro" id="IPR030192">
    <property type="entry name" value="YbdG"/>
</dbReference>
<evidence type="ECO:0000256" key="3">
    <source>
        <dbReference type="ARBA" id="ARBA00022475"/>
    </source>
</evidence>
<keyword evidence="4" id="KW-0997">Cell inner membrane</keyword>
<dbReference type="Gene3D" id="2.30.30.60">
    <property type="match status" value="1"/>
</dbReference>
<evidence type="ECO:0000256" key="2">
    <source>
        <dbReference type="ARBA" id="ARBA00008017"/>
    </source>
</evidence>
<dbReference type="InterPro" id="IPR006685">
    <property type="entry name" value="MscS_channel_2nd"/>
</dbReference>
<organism evidence="14 15">
    <name type="scientific">Methylotuvimicrobium buryatense</name>
    <name type="common">Methylomicrobium buryatense</name>
    <dbReference type="NCBI Taxonomy" id="95641"/>
    <lineage>
        <taxon>Bacteria</taxon>
        <taxon>Pseudomonadati</taxon>
        <taxon>Pseudomonadota</taxon>
        <taxon>Gammaproteobacteria</taxon>
        <taxon>Methylococcales</taxon>
        <taxon>Methylococcaceae</taxon>
        <taxon>Methylotuvimicrobium</taxon>
    </lineage>
</organism>
<accession>A0A4P9USG2</accession>
<evidence type="ECO:0000313" key="15">
    <source>
        <dbReference type="Proteomes" id="UP000305881"/>
    </source>
</evidence>
<comment type="subcellular location">
    <subcellularLocation>
        <location evidence="1">Cell inner membrane</location>
        <topology evidence="1">Multi-pass membrane protein</topology>
    </subcellularLocation>
</comment>
<dbReference type="GO" id="GO:0005886">
    <property type="term" value="C:plasma membrane"/>
    <property type="evidence" value="ECO:0007669"/>
    <property type="project" value="UniProtKB-SubCell"/>
</dbReference>
<evidence type="ECO:0000256" key="5">
    <source>
        <dbReference type="ARBA" id="ARBA00022692"/>
    </source>
</evidence>
<keyword evidence="6 11" id="KW-1133">Transmembrane helix</keyword>
<dbReference type="InterPro" id="IPR023408">
    <property type="entry name" value="MscS_beta-dom_sf"/>
</dbReference>
<keyword evidence="15" id="KW-1185">Reference proteome</keyword>
<evidence type="ECO:0000256" key="11">
    <source>
        <dbReference type="SAM" id="Phobius"/>
    </source>
</evidence>
<dbReference type="Pfam" id="PF21082">
    <property type="entry name" value="MS_channel_3rd"/>
    <property type="match status" value="1"/>
</dbReference>
<protein>
    <recommendedName>
        <fullName evidence="9">Mechanosensing system component YbdG</fullName>
    </recommendedName>
    <alternativeName>
        <fullName evidence="10">Mechanosensitive channel homolog YbdG</fullName>
    </alternativeName>
</protein>
<evidence type="ECO:0000256" key="4">
    <source>
        <dbReference type="ARBA" id="ARBA00022519"/>
    </source>
</evidence>
<keyword evidence="8 11" id="KW-0472">Membrane</keyword>
<keyword evidence="5 11" id="KW-0812">Transmembrane</keyword>
<dbReference type="InterPro" id="IPR049278">
    <property type="entry name" value="MS_channel_C"/>
</dbReference>
<feature type="transmembrane region" description="Helical" evidence="11">
    <location>
        <begin position="66"/>
        <end position="83"/>
    </location>
</feature>
<proteinExistence type="inferred from homology"/>
<feature type="domain" description="Mechanosensitive ion channel MscS C-terminal" evidence="13">
    <location>
        <begin position="330"/>
        <end position="395"/>
    </location>
</feature>
<evidence type="ECO:0000313" key="14">
    <source>
        <dbReference type="EMBL" id="QCW84464.1"/>
    </source>
</evidence>
<evidence type="ECO:0000256" key="1">
    <source>
        <dbReference type="ARBA" id="ARBA00004429"/>
    </source>
</evidence>
<dbReference type="STRING" id="675511.GCA_000341735_03195"/>
<name>A0A4P9USG2_METBY</name>
<dbReference type="PANTHER" id="PTHR30414:SF0">
    <property type="entry name" value="MINICONDUCTANCE MECHANOSENSITIVE CHANNEL YBDG"/>
    <property type="match status" value="1"/>
</dbReference>
<dbReference type="GO" id="GO:0071470">
    <property type="term" value="P:cellular response to osmotic stress"/>
    <property type="evidence" value="ECO:0007669"/>
    <property type="project" value="InterPro"/>
</dbReference>
<feature type="transmembrane region" description="Helical" evidence="11">
    <location>
        <begin position="137"/>
        <end position="158"/>
    </location>
</feature>
<dbReference type="Proteomes" id="UP000305881">
    <property type="component" value="Chromosome"/>
</dbReference>
<evidence type="ECO:0000256" key="10">
    <source>
        <dbReference type="ARBA" id="ARBA00093659"/>
    </source>
</evidence>
<sequence>MFNTATQWLQDLNLEPSTKVAIALAAIVVIAILTHLILHYVFLRLVEKLAYRSKWVWKRALFEQNLFNRIAFVFQAVLVRWQAQLWLAQESLFLSGIELAAKLWILFYLLLSLFSLLDTLLYLAHQYRVARHWPLRGVFQSIKLFASGFACILFVSIITDKSPVILLSSLGAMTAVLLLVFKDSLLGLAAGIQLSANKMLSVGDWLEMPKYGADGDVIDIGLTTVKVQNWDRTITTIPTYALISDSFKNWRGMQESGGRRIMRSIRIDVGSVAFLSEEDIVRLRKTKLLTGYIERKLAEIAKANAEECADLSCPVNGRRLTNLGTFRAYLNAYLKAHPGIHQAMILMVRQLEPDAHGLPIQIYAFSNDTNWVNYESIQADIFDHILAVVQEFGLRVHQMPSGQDLQALLRN</sequence>
<evidence type="ECO:0000259" key="12">
    <source>
        <dbReference type="Pfam" id="PF00924"/>
    </source>
</evidence>
<dbReference type="RefSeq" id="WP_017841643.1">
    <property type="nucleotide sequence ID" value="NZ_CP035467.1"/>
</dbReference>
<dbReference type="EMBL" id="CP035467">
    <property type="protein sequence ID" value="QCW84464.1"/>
    <property type="molecule type" value="Genomic_DNA"/>
</dbReference>
<reference evidence="15" key="1">
    <citation type="journal article" date="2019" name="J. Bacteriol.">
        <title>A Mutagenic Screen Identifies a TonB-Dependent Receptor Required for the Lanthanide Metal Switch in the Type I Methanotroph 'Methylotuvimicrobium buryatense' 5GB1C.</title>
        <authorList>
            <person name="Groom J.D."/>
            <person name="Ford S.M."/>
            <person name="Pesesky M.W."/>
            <person name="Lidstrom M.E."/>
        </authorList>
    </citation>
    <scope>NUCLEOTIDE SEQUENCE [LARGE SCALE GENOMIC DNA]</scope>
    <source>
        <strain evidence="15">5GB1C</strain>
    </source>
</reference>
<dbReference type="SUPFAM" id="SSF50182">
    <property type="entry name" value="Sm-like ribonucleoproteins"/>
    <property type="match status" value="1"/>
</dbReference>
<comment type="similarity">
    <text evidence="2">Belongs to the MscS (TC 1.A.23) family.</text>
</comment>
<feature type="domain" description="Mechanosensitive ion channel MscS" evidence="12">
    <location>
        <begin position="183"/>
        <end position="251"/>
    </location>
</feature>
<evidence type="ECO:0000256" key="9">
    <source>
        <dbReference type="ARBA" id="ARBA00093630"/>
    </source>
</evidence>
<feature type="transmembrane region" description="Helical" evidence="11">
    <location>
        <begin position="20"/>
        <end position="46"/>
    </location>
</feature>
<dbReference type="OrthoDB" id="9775207at2"/>
<dbReference type="PANTHER" id="PTHR30414">
    <property type="entry name" value="MINICONDUCTANCE MECHANOSENSITIVE CHANNEL YBDG"/>
    <property type="match status" value="1"/>
</dbReference>
<gene>
    <name evidence="14" type="ORF">EQU24_21155</name>
</gene>
<feature type="transmembrane region" description="Helical" evidence="11">
    <location>
        <begin position="164"/>
        <end position="181"/>
    </location>
</feature>
<evidence type="ECO:0000256" key="6">
    <source>
        <dbReference type="ARBA" id="ARBA00022989"/>
    </source>
</evidence>
<dbReference type="AlphaFoldDB" id="A0A4P9USG2"/>
<evidence type="ECO:0000256" key="8">
    <source>
        <dbReference type="ARBA" id="ARBA00023136"/>
    </source>
</evidence>
<evidence type="ECO:0000259" key="13">
    <source>
        <dbReference type="Pfam" id="PF21082"/>
    </source>
</evidence>
<dbReference type="GO" id="GO:0008381">
    <property type="term" value="F:mechanosensitive monoatomic ion channel activity"/>
    <property type="evidence" value="ECO:0007669"/>
    <property type="project" value="InterPro"/>
</dbReference>
<dbReference type="FunFam" id="2.30.30.60:FF:000002">
    <property type="entry name" value="Mechanosensitive ion channel family protein"/>
    <property type="match status" value="1"/>
</dbReference>
<dbReference type="KEGG" id="mbur:EQU24_21155"/>
<feature type="transmembrane region" description="Helical" evidence="11">
    <location>
        <begin position="103"/>
        <end position="125"/>
    </location>
</feature>
<evidence type="ECO:0000256" key="7">
    <source>
        <dbReference type="ARBA" id="ARBA00023016"/>
    </source>
</evidence>
<dbReference type="InterPro" id="IPR010920">
    <property type="entry name" value="LSM_dom_sf"/>
</dbReference>
<dbReference type="Pfam" id="PF00924">
    <property type="entry name" value="MS_channel_2nd"/>
    <property type="match status" value="1"/>
</dbReference>
<keyword evidence="7" id="KW-0346">Stress response</keyword>
<keyword evidence="3" id="KW-1003">Cell membrane</keyword>